<dbReference type="InterPro" id="IPR029063">
    <property type="entry name" value="SAM-dependent_MTases_sf"/>
</dbReference>
<dbReference type="PANTHER" id="PTHR47739">
    <property type="entry name" value="TRNA1(VAL) (ADENINE(37)-N6)-METHYLTRANSFERASE"/>
    <property type="match status" value="1"/>
</dbReference>
<dbReference type="Gene3D" id="3.40.50.150">
    <property type="entry name" value="Vaccinia Virus protein VP39"/>
    <property type="match status" value="1"/>
</dbReference>
<dbReference type="OrthoDB" id="5383291at2"/>
<accession>A0A5B8HIN8</accession>
<dbReference type="GO" id="GO:0005737">
    <property type="term" value="C:cytoplasm"/>
    <property type="evidence" value="ECO:0007669"/>
    <property type="project" value="UniProtKB-SubCell"/>
</dbReference>
<comment type="catalytic activity">
    <reaction evidence="6">
        <text>adenosine(37) in tRNA1(Val) + S-adenosyl-L-methionine = N(6)-methyladenosine(37) in tRNA1(Val) + S-adenosyl-L-homocysteine + H(+)</text>
        <dbReference type="Rhea" id="RHEA:43160"/>
        <dbReference type="Rhea" id="RHEA-COMP:10369"/>
        <dbReference type="Rhea" id="RHEA-COMP:10370"/>
        <dbReference type="ChEBI" id="CHEBI:15378"/>
        <dbReference type="ChEBI" id="CHEBI:57856"/>
        <dbReference type="ChEBI" id="CHEBI:59789"/>
        <dbReference type="ChEBI" id="CHEBI:74411"/>
        <dbReference type="ChEBI" id="CHEBI:74449"/>
        <dbReference type="EC" id="2.1.1.223"/>
    </reaction>
</comment>
<dbReference type="GO" id="GO:0003676">
    <property type="term" value="F:nucleic acid binding"/>
    <property type="evidence" value="ECO:0007669"/>
    <property type="project" value="InterPro"/>
</dbReference>
<dbReference type="STRING" id="568768.GCA_000406125_02980"/>
<proteinExistence type="inferred from homology"/>
<feature type="domain" description="Methyltransferase small" evidence="7">
    <location>
        <begin position="46"/>
        <end position="171"/>
    </location>
</feature>
<evidence type="ECO:0000259" key="7">
    <source>
        <dbReference type="Pfam" id="PF05175"/>
    </source>
</evidence>
<evidence type="ECO:0000313" key="8">
    <source>
        <dbReference type="EMBL" id="QDX29169.1"/>
    </source>
</evidence>
<dbReference type="EC" id="2.1.1.223" evidence="6"/>
<keyword evidence="3 6" id="KW-0808">Transferase</keyword>
<dbReference type="InterPro" id="IPR002052">
    <property type="entry name" value="DNA_methylase_N6_adenine_CS"/>
</dbReference>
<evidence type="ECO:0000256" key="6">
    <source>
        <dbReference type="HAMAP-Rule" id="MF_01872"/>
    </source>
</evidence>
<dbReference type="GO" id="GO:0016430">
    <property type="term" value="F:tRNA (adenine-N6)-methyltransferase activity"/>
    <property type="evidence" value="ECO:0007669"/>
    <property type="project" value="UniProtKB-UniRule"/>
</dbReference>
<sequence length="247" mass="26940">MTFQQHTPAPRAGGFTFKQFFVAHDRCAMKVGTDGVLLGAWAPLHKETRILDIGCGSGLVALMLAQRSGGRTPVDGVELDTAASAQASDNAALSPWADYIRIYQADIAAYAQAATARYSLIVSNPPYFSVGVDCASAQRAQARYTTTLTHDALLDCASRLLESGGRFCVVLPLQVADSFLRLAQQLAWYADIWVDVADSPARPVNRVLLSLRRHAVALTRASLIIRDDNRHYSASFQALTRDFYLSM</sequence>
<comment type="function">
    <text evidence="6">Specifically methylates the adenine in position 37 of tRNA(1)(Val) (anticodon cmo5UAC).</text>
</comment>
<dbReference type="Proteomes" id="UP000320591">
    <property type="component" value="Chromosome"/>
</dbReference>
<keyword evidence="1 6" id="KW-0963">Cytoplasm</keyword>
<comment type="similarity">
    <text evidence="6">Belongs to the methyltransferase superfamily. tRNA (adenine-N(6)-)-methyltransferase family.</text>
</comment>
<dbReference type="GO" id="GO:0032259">
    <property type="term" value="P:methylation"/>
    <property type="evidence" value="ECO:0007669"/>
    <property type="project" value="UniProtKB-KW"/>
</dbReference>
<dbReference type="EMBL" id="CP042220">
    <property type="protein sequence ID" value="QDX29169.1"/>
    <property type="molecule type" value="Genomic_DNA"/>
</dbReference>
<dbReference type="PROSITE" id="PS00092">
    <property type="entry name" value="N6_MTASE"/>
    <property type="match status" value="1"/>
</dbReference>
<dbReference type="InterPro" id="IPR022882">
    <property type="entry name" value="tRNA_adenine-N6_MeTrfase"/>
</dbReference>
<evidence type="ECO:0000256" key="1">
    <source>
        <dbReference type="ARBA" id="ARBA00022490"/>
    </source>
</evidence>
<keyword evidence="9" id="KW-1185">Reference proteome</keyword>
<dbReference type="SUPFAM" id="SSF53335">
    <property type="entry name" value="S-adenosyl-L-methionine-dependent methyltransferases"/>
    <property type="match status" value="1"/>
</dbReference>
<dbReference type="PRINTS" id="PR00507">
    <property type="entry name" value="N12N6MTFRASE"/>
</dbReference>
<name>A0A5B8HIN8_9GAMM</name>
<dbReference type="AlphaFoldDB" id="A0A5B8HIN8"/>
<evidence type="ECO:0000313" key="9">
    <source>
        <dbReference type="Proteomes" id="UP000320591"/>
    </source>
</evidence>
<reference evidence="8 9" key="1">
    <citation type="journal article" date="2019" name="Environ. Microbiol.">
        <title>The phytopathogenic nature of Dickeya aquatica 174/2 and the dynamic early evolution of Dickeya pathogenicity.</title>
        <authorList>
            <person name="Duprey A."/>
            <person name="Taib N."/>
            <person name="Leonard S."/>
            <person name="Garin T."/>
            <person name="Flandrois J.P."/>
            <person name="Nasser W."/>
            <person name="Brochier-Armanet C."/>
            <person name="Reverchon S."/>
        </authorList>
    </citation>
    <scope>NUCLEOTIDE SEQUENCE [LARGE SCALE GENOMIC DNA]</scope>
    <source>
        <strain evidence="8 9">NCPPB 569</strain>
    </source>
</reference>
<protein>
    <recommendedName>
        <fullName evidence="6">tRNA1(Val) (adenine(37)-N6)-methyltransferase</fullName>
        <ecNumber evidence="6">2.1.1.223</ecNumber>
    </recommendedName>
    <alternativeName>
        <fullName evidence="6">tRNA m6A37 methyltransferase</fullName>
    </alternativeName>
</protein>
<evidence type="ECO:0000256" key="3">
    <source>
        <dbReference type="ARBA" id="ARBA00022679"/>
    </source>
</evidence>
<dbReference type="GO" id="GO:0008033">
    <property type="term" value="P:tRNA processing"/>
    <property type="evidence" value="ECO:0007669"/>
    <property type="project" value="UniProtKB-UniRule"/>
</dbReference>
<keyword evidence="5 6" id="KW-0819">tRNA processing</keyword>
<dbReference type="HAMAP" id="MF_01872">
    <property type="entry name" value="tRNA_methyltr_YfiC"/>
    <property type="match status" value="1"/>
</dbReference>
<evidence type="ECO:0000256" key="2">
    <source>
        <dbReference type="ARBA" id="ARBA00022603"/>
    </source>
</evidence>
<dbReference type="InterPro" id="IPR050210">
    <property type="entry name" value="tRNA_Adenine-N(6)_MTase"/>
</dbReference>
<organism evidence="8 9">
    <name type="scientific">Dickeya poaceiphila</name>
    <dbReference type="NCBI Taxonomy" id="568768"/>
    <lineage>
        <taxon>Bacteria</taxon>
        <taxon>Pseudomonadati</taxon>
        <taxon>Pseudomonadota</taxon>
        <taxon>Gammaproteobacteria</taxon>
        <taxon>Enterobacterales</taxon>
        <taxon>Pectobacteriaceae</taxon>
        <taxon>Dickeya</taxon>
    </lineage>
</organism>
<dbReference type="RefSeq" id="WP_042872182.1">
    <property type="nucleotide sequence ID" value="NZ_CM001975.1"/>
</dbReference>
<gene>
    <name evidence="8" type="ORF">Dpoa569_0000897</name>
</gene>
<dbReference type="Pfam" id="PF05175">
    <property type="entry name" value="MTS"/>
    <property type="match status" value="1"/>
</dbReference>
<comment type="subcellular location">
    <subcellularLocation>
        <location evidence="6">Cytoplasm</location>
    </subcellularLocation>
</comment>
<keyword evidence="4 6" id="KW-0949">S-adenosyl-L-methionine</keyword>
<dbReference type="CDD" id="cd02440">
    <property type="entry name" value="AdoMet_MTases"/>
    <property type="match status" value="1"/>
</dbReference>
<dbReference type="InterPro" id="IPR007848">
    <property type="entry name" value="Small_mtfrase_dom"/>
</dbReference>
<evidence type="ECO:0000256" key="5">
    <source>
        <dbReference type="ARBA" id="ARBA00022694"/>
    </source>
</evidence>
<dbReference type="PANTHER" id="PTHR47739:SF1">
    <property type="entry name" value="TRNA1(VAL) (ADENINE(37)-N6)-METHYLTRANSFERASE"/>
    <property type="match status" value="1"/>
</dbReference>
<dbReference type="NCBIfam" id="NF047853">
    <property type="entry name" value="tRm6a37MtseTrmN"/>
    <property type="match status" value="1"/>
</dbReference>
<evidence type="ECO:0000256" key="4">
    <source>
        <dbReference type="ARBA" id="ARBA00022691"/>
    </source>
</evidence>
<dbReference type="KEGG" id="dic:Dpoa569_0000897"/>
<keyword evidence="2 6" id="KW-0489">Methyltransferase</keyword>